<evidence type="ECO:0000256" key="1">
    <source>
        <dbReference type="SAM" id="MobiDB-lite"/>
    </source>
</evidence>
<feature type="region of interest" description="Disordered" evidence="1">
    <location>
        <begin position="1"/>
        <end position="45"/>
    </location>
</feature>
<evidence type="ECO:0000313" key="2">
    <source>
        <dbReference type="EMBL" id="PQM37862.1"/>
    </source>
</evidence>
<dbReference type="PANTHER" id="PTHR23172:SF19">
    <property type="entry name" value="J DOMAIN-CONTAINING PROTEIN"/>
    <property type="match status" value="1"/>
</dbReference>
<dbReference type="AlphaFoldDB" id="A0A314UMH8"/>
<evidence type="ECO:0000313" key="3">
    <source>
        <dbReference type="Proteomes" id="UP000250321"/>
    </source>
</evidence>
<organism evidence="2 3">
    <name type="scientific">Prunus yedoensis var. nudiflora</name>
    <dbReference type="NCBI Taxonomy" id="2094558"/>
    <lineage>
        <taxon>Eukaryota</taxon>
        <taxon>Viridiplantae</taxon>
        <taxon>Streptophyta</taxon>
        <taxon>Embryophyta</taxon>
        <taxon>Tracheophyta</taxon>
        <taxon>Spermatophyta</taxon>
        <taxon>Magnoliopsida</taxon>
        <taxon>eudicotyledons</taxon>
        <taxon>Gunneridae</taxon>
        <taxon>Pentapetalae</taxon>
        <taxon>rosids</taxon>
        <taxon>fabids</taxon>
        <taxon>Rosales</taxon>
        <taxon>Rosaceae</taxon>
        <taxon>Amygdaloideae</taxon>
        <taxon>Amygdaleae</taxon>
        <taxon>Prunus</taxon>
    </lineage>
</organism>
<feature type="compositionally biased region" description="Low complexity" evidence="1">
    <location>
        <begin position="1"/>
        <end position="17"/>
    </location>
</feature>
<accession>A0A314UMH8</accession>
<sequence length="103" mass="11363">MGRASSAPRPRANSSDPFQNRQEPEVPKTSSTASSNIRKANSSTNIVDDLSAIFGAAPSSGGEFQEVEGETEERRRARLERHQRTQERTAKALAEKNERDLHA</sequence>
<dbReference type="GO" id="GO:0031982">
    <property type="term" value="C:vesicle"/>
    <property type="evidence" value="ECO:0007669"/>
    <property type="project" value="TreeGrafter"/>
</dbReference>
<dbReference type="STRING" id="2094558.A0A314UMH8"/>
<dbReference type="OrthoDB" id="1717591at2759"/>
<comment type="caution">
    <text evidence="2">The sequence shown here is derived from an EMBL/GenBank/DDBJ whole genome shotgun (WGS) entry which is preliminary data.</text>
</comment>
<feature type="compositionally biased region" description="Polar residues" evidence="1">
    <location>
        <begin position="28"/>
        <end position="45"/>
    </location>
</feature>
<feature type="compositionally biased region" description="Basic and acidic residues" evidence="1">
    <location>
        <begin position="72"/>
        <end position="103"/>
    </location>
</feature>
<dbReference type="GO" id="GO:0030276">
    <property type="term" value="F:clathrin binding"/>
    <property type="evidence" value="ECO:0007669"/>
    <property type="project" value="TreeGrafter"/>
</dbReference>
<dbReference type="GO" id="GO:0005737">
    <property type="term" value="C:cytoplasm"/>
    <property type="evidence" value="ECO:0007669"/>
    <property type="project" value="TreeGrafter"/>
</dbReference>
<protein>
    <submittedName>
        <fullName evidence="2">Uncharacterized protein</fullName>
    </submittedName>
</protein>
<name>A0A314UMH8_PRUYE</name>
<dbReference type="GO" id="GO:0072318">
    <property type="term" value="P:clathrin coat disassembly"/>
    <property type="evidence" value="ECO:0007669"/>
    <property type="project" value="TreeGrafter"/>
</dbReference>
<keyword evidence="3" id="KW-1185">Reference proteome</keyword>
<dbReference type="PANTHER" id="PTHR23172">
    <property type="entry name" value="AUXILIN/CYCLIN G-ASSOCIATED KINASE-RELATED"/>
    <property type="match status" value="1"/>
</dbReference>
<dbReference type="EMBL" id="PJQY01003385">
    <property type="protein sequence ID" value="PQM37862.1"/>
    <property type="molecule type" value="Genomic_DNA"/>
</dbReference>
<gene>
    <name evidence="2" type="ORF">Pyn_27620</name>
</gene>
<feature type="region of interest" description="Disordered" evidence="1">
    <location>
        <begin position="57"/>
        <end position="103"/>
    </location>
</feature>
<dbReference type="GO" id="GO:0072583">
    <property type="term" value="P:clathrin-dependent endocytosis"/>
    <property type="evidence" value="ECO:0007669"/>
    <property type="project" value="TreeGrafter"/>
</dbReference>
<dbReference type="Proteomes" id="UP000250321">
    <property type="component" value="Unassembled WGS sequence"/>
</dbReference>
<proteinExistence type="predicted"/>
<reference evidence="2 3" key="1">
    <citation type="submission" date="2018-02" db="EMBL/GenBank/DDBJ databases">
        <title>Draft genome of wild Prunus yedoensis var. nudiflora.</title>
        <authorList>
            <person name="Baek S."/>
            <person name="Kim J.-H."/>
            <person name="Choi K."/>
            <person name="Kim G.-B."/>
            <person name="Cho A."/>
            <person name="Jang H."/>
            <person name="Shin C.-H."/>
            <person name="Yu H.-J."/>
            <person name="Mun J.-H."/>
        </authorList>
    </citation>
    <scope>NUCLEOTIDE SEQUENCE [LARGE SCALE GENOMIC DNA]</scope>
    <source>
        <strain evidence="3">cv. Jeju island</strain>
        <tissue evidence="2">Leaf</tissue>
    </source>
</reference>